<dbReference type="SUPFAM" id="SSF47616">
    <property type="entry name" value="GST C-terminal domain-like"/>
    <property type="match status" value="1"/>
</dbReference>
<comment type="caution">
    <text evidence="2">The sequence shown here is derived from an EMBL/GenBank/DDBJ whole genome shotgun (WGS) entry which is preliminary data.</text>
</comment>
<keyword evidence="3" id="KW-1185">Reference proteome</keyword>
<organism evidence="2 3">
    <name type="scientific">Litchfieldella qijiaojingensis</name>
    <dbReference type="NCBI Taxonomy" id="980347"/>
    <lineage>
        <taxon>Bacteria</taxon>
        <taxon>Pseudomonadati</taxon>
        <taxon>Pseudomonadota</taxon>
        <taxon>Gammaproteobacteria</taxon>
        <taxon>Oceanospirillales</taxon>
        <taxon>Halomonadaceae</taxon>
        <taxon>Litchfieldella</taxon>
    </lineage>
</organism>
<dbReference type="InterPro" id="IPR036282">
    <property type="entry name" value="Glutathione-S-Trfase_C_sf"/>
</dbReference>
<accession>A0ABQ2YXM0</accession>
<dbReference type="EMBL" id="BMXS01000011">
    <property type="protein sequence ID" value="GGX95515.1"/>
    <property type="molecule type" value="Genomic_DNA"/>
</dbReference>
<evidence type="ECO:0000313" key="2">
    <source>
        <dbReference type="EMBL" id="GGX95515.1"/>
    </source>
</evidence>
<evidence type="ECO:0000259" key="1">
    <source>
        <dbReference type="PROSITE" id="PS50405"/>
    </source>
</evidence>
<dbReference type="InterPro" id="IPR036249">
    <property type="entry name" value="Thioredoxin-like_sf"/>
</dbReference>
<name>A0ABQ2YXM0_9GAMM</name>
<evidence type="ECO:0000313" key="3">
    <source>
        <dbReference type="Proteomes" id="UP000653056"/>
    </source>
</evidence>
<dbReference type="InterPro" id="IPR050213">
    <property type="entry name" value="GST_superfamily"/>
</dbReference>
<dbReference type="PANTHER" id="PTHR11571:SF263">
    <property type="entry name" value="GLUTATHIONE S-TRANSFERASE"/>
    <property type="match status" value="1"/>
</dbReference>
<dbReference type="InterPro" id="IPR010987">
    <property type="entry name" value="Glutathione-S-Trfase_C-like"/>
</dbReference>
<gene>
    <name evidence="2" type="ORF">GCM10007160_23880</name>
</gene>
<dbReference type="Gene3D" id="3.40.30.10">
    <property type="entry name" value="Glutaredoxin"/>
    <property type="match status" value="1"/>
</dbReference>
<sequence length="240" mass="27004">MRYELYYWPRIPGRGEFIRLALEEAGADYLDIGQSAEHGVPAISACLDDTQAPRPPFAPPFLKAGDIVVSHVANILQFLGPRLGLVPEDDEAGRFWVQGLQLTLCDWLLEVHDVHHPVGVSLYYEQQRAEARRCASVFIGERLPKFLGYFEHVLSRNPQGDAWLVGESPTYADLSLFQMVAGLRYAFPQAMQRLEPENPAVSALAARVAERPNIAAYLASERRQPFNEQGIFRHYPELDG</sequence>
<dbReference type="InterPro" id="IPR004046">
    <property type="entry name" value="GST_C"/>
</dbReference>
<proteinExistence type="predicted"/>
<protein>
    <submittedName>
        <fullName evidence="2">Glutathione S-transferase</fullName>
    </submittedName>
</protein>
<reference evidence="3" key="1">
    <citation type="journal article" date="2019" name="Int. J. Syst. Evol. Microbiol.">
        <title>The Global Catalogue of Microorganisms (GCM) 10K type strain sequencing project: providing services to taxonomists for standard genome sequencing and annotation.</title>
        <authorList>
            <consortium name="The Broad Institute Genomics Platform"/>
            <consortium name="The Broad Institute Genome Sequencing Center for Infectious Disease"/>
            <person name="Wu L."/>
            <person name="Ma J."/>
        </authorList>
    </citation>
    <scope>NUCLEOTIDE SEQUENCE [LARGE SCALE GENOMIC DNA]</scope>
    <source>
        <strain evidence="3">KCTC 22228</strain>
    </source>
</reference>
<dbReference type="SUPFAM" id="SSF52833">
    <property type="entry name" value="Thioredoxin-like"/>
    <property type="match status" value="1"/>
</dbReference>
<dbReference type="Proteomes" id="UP000653056">
    <property type="component" value="Unassembled WGS sequence"/>
</dbReference>
<dbReference type="CDD" id="cd03192">
    <property type="entry name" value="GST_C_Sigma_like"/>
    <property type="match status" value="1"/>
</dbReference>
<dbReference type="Pfam" id="PF14497">
    <property type="entry name" value="GST_C_3"/>
    <property type="match status" value="1"/>
</dbReference>
<dbReference type="Gene3D" id="1.20.1050.10">
    <property type="match status" value="1"/>
</dbReference>
<dbReference type="PANTHER" id="PTHR11571">
    <property type="entry name" value="GLUTATHIONE S-TRANSFERASE"/>
    <property type="match status" value="1"/>
</dbReference>
<dbReference type="PROSITE" id="PS50405">
    <property type="entry name" value="GST_CTER"/>
    <property type="match status" value="1"/>
</dbReference>
<dbReference type="RefSeq" id="WP_189469461.1">
    <property type="nucleotide sequence ID" value="NZ_BMXS01000011.1"/>
</dbReference>
<feature type="domain" description="GST C-terminal" evidence="1">
    <location>
        <begin position="90"/>
        <end position="226"/>
    </location>
</feature>